<dbReference type="HOGENOM" id="CLU_1322881_0_0_1"/>
<dbReference type="EMBL" id="CM000881">
    <property type="protein sequence ID" value="KQK10167.1"/>
    <property type="molecule type" value="Genomic_DNA"/>
</dbReference>
<protein>
    <submittedName>
        <fullName evidence="2 3">Uncharacterized protein</fullName>
    </submittedName>
</protein>
<feature type="region of interest" description="Disordered" evidence="1">
    <location>
        <begin position="31"/>
        <end position="69"/>
    </location>
</feature>
<dbReference type="Proteomes" id="UP000008810">
    <property type="component" value="Chromosome 2"/>
</dbReference>
<gene>
    <name evidence="3" type="primary">LOC112270654</name>
    <name evidence="2" type="ORF">BRADI_2g52410v3</name>
</gene>
<reference evidence="3" key="3">
    <citation type="submission" date="2018-08" db="UniProtKB">
        <authorList>
            <consortium name="EnsemblPlants"/>
        </authorList>
    </citation>
    <scope>IDENTIFICATION</scope>
    <source>
        <strain evidence="3">cv. Bd21</strain>
    </source>
</reference>
<evidence type="ECO:0000313" key="3">
    <source>
        <dbReference type="EnsemblPlants" id="KQK10167"/>
    </source>
</evidence>
<evidence type="ECO:0000256" key="1">
    <source>
        <dbReference type="SAM" id="MobiDB-lite"/>
    </source>
</evidence>
<dbReference type="AlphaFoldDB" id="I1HSH2"/>
<keyword evidence="4" id="KW-1185">Reference proteome</keyword>
<dbReference type="RefSeq" id="XP_024314344.1">
    <property type="nucleotide sequence ID" value="XM_024458576.1"/>
</dbReference>
<reference evidence="2" key="2">
    <citation type="submission" date="2017-06" db="EMBL/GenBank/DDBJ databases">
        <title>WGS assembly of Brachypodium distachyon.</title>
        <authorList>
            <consortium name="The International Brachypodium Initiative"/>
            <person name="Lucas S."/>
            <person name="Harmon-Smith M."/>
            <person name="Lail K."/>
            <person name="Tice H."/>
            <person name="Grimwood J."/>
            <person name="Bruce D."/>
            <person name="Barry K."/>
            <person name="Shu S."/>
            <person name="Lindquist E."/>
            <person name="Wang M."/>
            <person name="Pitluck S."/>
            <person name="Vogel J.P."/>
            <person name="Garvin D.F."/>
            <person name="Mockler T.C."/>
            <person name="Schmutz J."/>
            <person name="Rokhsar D."/>
            <person name="Bevan M.W."/>
        </authorList>
    </citation>
    <scope>NUCLEOTIDE SEQUENCE</scope>
    <source>
        <strain evidence="2">Bd21</strain>
    </source>
</reference>
<accession>I1HSH2</accession>
<evidence type="ECO:0000313" key="4">
    <source>
        <dbReference type="Proteomes" id="UP000008810"/>
    </source>
</evidence>
<evidence type="ECO:0000313" key="2">
    <source>
        <dbReference type="EMBL" id="KQK10167.1"/>
    </source>
</evidence>
<sequence>MSQTANAEPEDRDAFTCGTLLMCLCLPGFSKKKKPEQQTGKSQQQPTTTDEQAQSQPAEHAQDEPDPQTQLESFSLYSGSNIVFDFLVEPGEGLQGYCPSPCFDLPPAALIRAGELRGAVDVTGSESETPATSAALAFDGYRGDDALKRMASCLPSSGVSTGGVAEEPPAHLVRFLPASGSRPQVT</sequence>
<organism evidence="3">
    <name type="scientific">Brachypodium distachyon</name>
    <name type="common">Purple false brome</name>
    <name type="synonym">Trachynia distachya</name>
    <dbReference type="NCBI Taxonomy" id="15368"/>
    <lineage>
        <taxon>Eukaryota</taxon>
        <taxon>Viridiplantae</taxon>
        <taxon>Streptophyta</taxon>
        <taxon>Embryophyta</taxon>
        <taxon>Tracheophyta</taxon>
        <taxon>Spermatophyta</taxon>
        <taxon>Magnoliopsida</taxon>
        <taxon>Liliopsida</taxon>
        <taxon>Poales</taxon>
        <taxon>Poaceae</taxon>
        <taxon>BOP clade</taxon>
        <taxon>Pooideae</taxon>
        <taxon>Stipodae</taxon>
        <taxon>Brachypodieae</taxon>
        <taxon>Brachypodium</taxon>
    </lineage>
</organism>
<dbReference type="OMA" id="WHETRCA"/>
<dbReference type="Gramene" id="KQK10167">
    <property type="protein sequence ID" value="KQK10167"/>
    <property type="gene ID" value="BRADI_2g52410v3"/>
</dbReference>
<reference evidence="2 3" key="1">
    <citation type="journal article" date="2010" name="Nature">
        <title>Genome sequencing and analysis of the model grass Brachypodium distachyon.</title>
        <authorList>
            <consortium name="International Brachypodium Initiative"/>
        </authorList>
    </citation>
    <scope>NUCLEOTIDE SEQUENCE [LARGE SCALE GENOMIC DNA]</scope>
    <source>
        <strain evidence="2">Bd21</strain>
        <strain evidence="3">cv. Bd21</strain>
    </source>
</reference>
<dbReference type="GeneID" id="112270654"/>
<name>I1HSH2_BRADI</name>
<dbReference type="EnsemblPlants" id="KQK10167">
    <property type="protein sequence ID" value="KQK10167"/>
    <property type="gene ID" value="BRADI_2g52410v3"/>
</dbReference>
<dbReference type="OrthoDB" id="664127at2759"/>
<feature type="compositionally biased region" description="Polar residues" evidence="1">
    <location>
        <begin position="37"/>
        <end position="57"/>
    </location>
</feature>
<dbReference type="eggNOG" id="ENOG502R3H1">
    <property type="taxonomic scope" value="Eukaryota"/>
</dbReference>
<proteinExistence type="predicted"/>